<dbReference type="OrthoDB" id="125616at2157"/>
<dbReference type="STRING" id="1434107.MSBR3_1566"/>
<name>A0A0E3WWG2_METBA</name>
<dbReference type="GeneID" id="24789107"/>
<dbReference type="RefSeq" id="WP_052723336.1">
    <property type="nucleotide sequence ID" value="NZ_CP009517.1"/>
</dbReference>
<evidence type="ECO:0000256" key="1">
    <source>
        <dbReference type="SAM" id="MobiDB-lite"/>
    </source>
</evidence>
<dbReference type="KEGG" id="mbak:MSBR3_1566"/>
<dbReference type="HOGENOM" id="CLU_110569_0_0_2"/>
<dbReference type="Proteomes" id="UP000033066">
    <property type="component" value="Chromosome"/>
</dbReference>
<dbReference type="EMBL" id="CP009517">
    <property type="protein sequence ID" value="AKB82144.1"/>
    <property type="molecule type" value="Genomic_DNA"/>
</dbReference>
<keyword evidence="2" id="KW-0812">Transmembrane</keyword>
<dbReference type="PATRIC" id="fig|1434107.4.peg.2033"/>
<sequence>MRDFARDDLAWADFLISKSALILASVIFFAALCNLIAGFKELETREKLDFLVLDFKTAVDEVASGSSGSRSYVSGTSESDSYVSDDSGLRGLESDNYQARDQQGFQGELQSGRMGALNESHESFYCFSEQEIFRDLPFTEDIKVRVSGEYVCLEADLGERNFRAVKPFAFRVLPLNESILHEKLSAEFGAPGNEETPLTANHSEIKVFLQALGTEEAVLDPSENISLKKELIYVKDEEGISTFGCVLVYQ</sequence>
<proteinExistence type="predicted"/>
<evidence type="ECO:0000256" key="2">
    <source>
        <dbReference type="SAM" id="Phobius"/>
    </source>
</evidence>
<feature type="transmembrane region" description="Helical" evidence="2">
    <location>
        <begin position="20"/>
        <end position="39"/>
    </location>
</feature>
<organism evidence="3 4">
    <name type="scientific">Methanosarcina barkeri 3</name>
    <dbReference type="NCBI Taxonomy" id="1434107"/>
    <lineage>
        <taxon>Archaea</taxon>
        <taxon>Methanobacteriati</taxon>
        <taxon>Methanobacteriota</taxon>
        <taxon>Stenosarchaea group</taxon>
        <taxon>Methanomicrobia</taxon>
        <taxon>Methanosarcinales</taxon>
        <taxon>Methanosarcinaceae</taxon>
        <taxon>Methanosarcina</taxon>
    </lineage>
</organism>
<evidence type="ECO:0000313" key="3">
    <source>
        <dbReference type="EMBL" id="AKB82144.1"/>
    </source>
</evidence>
<feature type="region of interest" description="Disordered" evidence="1">
    <location>
        <begin position="65"/>
        <end position="86"/>
    </location>
</feature>
<keyword evidence="2" id="KW-0472">Membrane</keyword>
<keyword evidence="2" id="KW-1133">Transmembrane helix</keyword>
<keyword evidence="4" id="KW-1185">Reference proteome</keyword>
<reference evidence="3" key="1">
    <citation type="submission" date="2014-07" db="EMBL/GenBank/DDBJ databases">
        <title>Methanogenic archaea and the global carbon cycle.</title>
        <authorList>
            <person name="Henriksen J.R."/>
            <person name="Luke J."/>
            <person name="Reinhart S."/>
            <person name="Benedict M.N."/>
            <person name="Youngblut N.D."/>
            <person name="Metcalf M.E."/>
            <person name="Whitaker R.J."/>
            <person name="Metcalf W.W."/>
        </authorList>
    </citation>
    <scope>NUCLEOTIDE SEQUENCE [LARGE SCALE GENOMIC DNA]</scope>
    <source>
        <strain evidence="3">3</strain>
    </source>
</reference>
<dbReference type="AlphaFoldDB" id="A0A0E3WWG2"/>
<evidence type="ECO:0000313" key="4">
    <source>
        <dbReference type="Proteomes" id="UP000033066"/>
    </source>
</evidence>
<protein>
    <submittedName>
        <fullName evidence="3">Uncharacterized protein</fullName>
    </submittedName>
</protein>
<feature type="compositionally biased region" description="Low complexity" evidence="1">
    <location>
        <begin position="65"/>
        <end position="79"/>
    </location>
</feature>
<gene>
    <name evidence="3" type="ORF">MSBR3_1566</name>
</gene>
<accession>A0A0E3WWG2</accession>